<keyword evidence="3" id="KW-1185">Reference proteome</keyword>
<reference evidence="2" key="3">
    <citation type="submission" date="2024-09" db="EMBL/GenBank/DDBJ databases">
        <authorList>
            <person name="Sun Q."/>
            <person name="Mori K."/>
        </authorList>
    </citation>
    <scope>NUCLEOTIDE SEQUENCE</scope>
    <source>
        <strain evidence="2">JCM 15899</strain>
    </source>
</reference>
<organism evidence="2 3">
    <name type="scientific">Haloechinothrix salitolerans</name>
    <dbReference type="NCBI Taxonomy" id="926830"/>
    <lineage>
        <taxon>Bacteria</taxon>
        <taxon>Bacillati</taxon>
        <taxon>Actinomycetota</taxon>
        <taxon>Actinomycetes</taxon>
        <taxon>Pseudonocardiales</taxon>
        <taxon>Pseudonocardiaceae</taxon>
        <taxon>Haloechinothrix</taxon>
    </lineage>
</organism>
<dbReference type="InterPro" id="IPR012349">
    <property type="entry name" value="Split_barrel_FMN-bd"/>
</dbReference>
<comment type="caution">
    <text evidence="2">The sequence shown here is derived from an EMBL/GenBank/DDBJ whole genome shotgun (WGS) entry which is preliminary data.</text>
</comment>
<evidence type="ECO:0000313" key="2">
    <source>
        <dbReference type="EMBL" id="MFC6871730.1"/>
    </source>
</evidence>
<dbReference type="EMBL" id="JBHSXX010000001">
    <property type="protein sequence ID" value="MFC6871730.1"/>
    <property type="molecule type" value="Genomic_DNA"/>
</dbReference>
<dbReference type="NCBIfam" id="TIGR00026">
    <property type="entry name" value="hi_GC_TIGR00026"/>
    <property type="match status" value="1"/>
</dbReference>
<evidence type="ECO:0000313" key="1">
    <source>
        <dbReference type="EMBL" id="MFC6865540.1"/>
    </source>
</evidence>
<gene>
    <name evidence="1" type="ORF">ACFQGD_00100</name>
    <name evidence="2" type="ORF">ACFQGD_31875</name>
</gene>
<dbReference type="Pfam" id="PF04075">
    <property type="entry name" value="F420H2_quin_red"/>
    <property type="match status" value="1"/>
</dbReference>
<dbReference type="EMBL" id="JBHSXX010000001">
    <property type="protein sequence ID" value="MFC6865540.1"/>
    <property type="molecule type" value="Genomic_DNA"/>
</dbReference>
<accession>A0ABW2CB20</accession>
<reference evidence="3" key="2">
    <citation type="journal article" date="2019" name="Int. J. Syst. Evol. Microbiol.">
        <title>The Global Catalogue of Microorganisms (GCM) 10K type strain sequencing project: providing services to taxonomists for standard genome sequencing and annotation.</title>
        <authorList>
            <consortium name="The Broad Institute Genomics Platform"/>
            <consortium name="The Broad Institute Genome Sequencing Center for Infectious Disease"/>
            <person name="Wu L."/>
            <person name="Ma J."/>
        </authorList>
    </citation>
    <scope>NUCLEOTIDE SEQUENCE [LARGE SCALE GENOMIC DNA]</scope>
    <source>
        <strain evidence="3">KCTC 32255</strain>
    </source>
</reference>
<protein>
    <submittedName>
        <fullName evidence="2">Nitroreductase/quinone reductase family protein</fullName>
    </submittedName>
</protein>
<dbReference type="Proteomes" id="UP001596337">
    <property type="component" value="Unassembled WGS sequence"/>
</dbReference>
<evidence type="ECO:0000313" key="3">
    <source>
        <dbReference type="Proteomes" id="UP001596337"/>
    </source>
</evidence>
<dbReference type="SUPFAM" id="SSF50475">
    <property type="entry name" value="FMN-binding split barrel"/>
    <property type="match status" value="1"/>
</dbReference>
<name>A0ABW2CB20_9PSEU</name>
<sequence>MDKYQLVTFVQRRIANPIIRTALLRGIPLPGYALLETTGRKSGQPRRVPVGDGLDGDVFWIVAEHGRRSAYVRNIEANPRVRVRVGRQWRTGTAHILTDDDPRERQRELSRLRLSARLNAVAVRSLGTDLLTIRIDLD</sequence>
<dbReference type="InterPro" id="IPR004378">
    <property type="entry name" value="F420H2_quin_Rdtase"/>
</dbReference>
<proteinExistence type="predicted"/>
<reference evidence="2" key="1">
    <citation type="journal article" date="2014" name="Int. J. Syst. Evol. Microbiol.">
        <title>Complete genome of a new Firmicutes species belonging to the dominant human colonic microbiota ('Ruminococcus bicirculans') reveals two chromosomes and a selective capacity to utilize plant glucans.</title>
        <authorList>
            <consortium name="NISC Comparative Sequencing Program"/>
            <person name="Wegmann U."/>
            <person name="Louis P."/>
            <person name="Goesmann A."/>
            <person name="Henrissat B."/>
            <person name="Duncan S.H."/>
            <person name="Flint H.J."/>
        </authorList>
    </citation>
    <scope>NUCLEOTIDE SEQUENCE</scope>
    <source>
        <strain evidence="2">JCM 15899</strain>
    </source>
</reference>
<dbReference type="Gene3D" id="2.30.110.10">
    <property type="entry name" value="Electron Transport, Fmn-binding Protein, Chain A"/>
    <property type="match status" value="1"/>
</dbReference>
<dbReference type="RefSeq" id="WP_345391829.1">
    <property type="nucleotide sequence ID" value="NZ_BAABLA010000007.1"/>
</dbReference>